<protein>
    <submittedName>
        <fullName evidence="10">Glycosyltransferase family 39 protein</fullName>
        <ecNumber evidence="10">2.4.-.-</ecNumber>
    </submittedName>
</protein>
<comment type="caution">
    <text evidence="10">The sequence shown here is derived from an EMBL/GenBank/DDBJ whole genome shotgun (WGS) entry which is preliminary data.</text>
</comment>
<keyword evidence="5 8" id="KW-0812">Transmembrane</keyword>
<keyword evidence="7 8" id="KW-0472">Membrane</keyword>
<name>A0ABW5XME9_9SPHI</name>
<feature type="transmembrane region" description="Helical" evidence="8">
    <location>
        <begin position="235"/>
        <end position="257"/>
    </location>
</feature>
<feature type="transmembrane region" description="Helical" evidence="8">
    <location>
        <begin position="190"/>
        <end position="207"/>
    </location>
</feature>
<evidence type="ECO:0000313" key="11">
    <source>
        <dbReference type="Proteomes" id="UP001597601"/>
    </source>
</evidence>
<feature type="transmembrane region" description="Helical" evidence="8">
    <location>
        <begin position="291"/>
        <end position="309"/>
    </location>
</feature>
<feature type="domain" description="Glycosyltransferase RgtA/B/C/D-like" evidence="9">
    <location>
        <begin position="56"/>
        <end position="207"/>
    </location>
</feature>
<gene>
    <name evidence="10" type="ORF">ACFSYC_05515</name>
</gene>
<evidence type="ECO:0000313" key="10">
    <source>
        <dbReference type="EMBL" id="MFD2864141.1"/>
    </source>
</evidence>
<dbReference type="EC" id="2.4.-.-" evidence="10"/>
<dbReference type="InterPro" id="IPR050297">
    <property type="entry name" value="LipidA_mod_glycosyltrf_83"/>
</dbReference>
<evidence type="ECO:0000256" key="4">
    <source>
        <dbReference type="ARBA" id="ARBA00022679"/>
    </source>
</evidence>
<feature type="transmembrane region" description="Helical" evidence="8">
    <location>
        <begin position="76"/>
        <end position="96"/>
    </location>
</feature>
<feature type="transmembrane region" description="Helical" evidence="8">
    <location>
        <begin position="102"/>
        <end position="121"/>
    </location>
</feature>
<keyword evidence="4 10" id="KW-0808">Transferase</keyword>
<dbReference type="PANTHER" id="PTHR33908:SF11">
    <property type="entry name" value="MEMBRANE PROTEIN"/>
    <property type="match status" value="1"/>
</dbReference>
<comment type="subcellular location">
    <subcellularLocation>
        <location evidence="1">Cell membrane</location>
        <topology evidence="1">Multi-pass membrane protein</topology>
    </subcellularLocation>
</comment>
<reference evidence="11" key="1">
    <citation type="journal article" date="2019" name="Int. J. Syst. Evol. Microbiol.">
        <title>The Global Catalogue of Microorganisms (GCM) 10K type strain sequencing project: providing services to taxonomists for standard genome sequencing and annotation.</title>
        <authorList>
            <consortium name="The Broad Institute Genomics Platform"/>
            <consortium name="The Broad Institute Genome Sequencing Center for Infectious Disease"/>
            <person name="Wu L."/>
            <person name="Ma J."/>
        </authorList>
    </citation>
    <scope>NUCLEOTIDE SEQUENCE [LARGE SCALE GENOMIC DNA]</scope>
    <source>
        <strain evidence="11">KCTC 52232</strain>
    </source>
</reference>
<dbReference type="Proteomes" id="UP001597601">
    <property type="component" value="Unassembled WGS sequence"/>
</dbReference>
<dbReference type="Pfam" id="PF13231">
    <property type="entry name" value="PMT_2"/>
    <property type="match status" value="1"/>
</dbReference>
<proteinExistence type="predicted"/>
<dbReference type="PANTHER" id="PTHR33908">
    <property type="entry name" value="MANNOSYLTRANSFERASE YKCB-RELATED"/>
    <property type="match status" value="1"/>
</dbReference>
<evidence type="ECO:0000256" key="6">
    <source>
        <dbReference type="ARBA" id="ARBA00022989"/>
    </source>
</evidence>
<sequence length="571" mass="66047">MTLSPAQKIQTSDKPIWYFLLGWTIFNALQAGTLELHADEAYYWMYSRYLDWGYFDHPPMVALFIRIGDSLMHNELCLRLITVLTSSTAIYILWLILKKYAVDVWAFILVVSGTLILHIYGFTTTPDAPLFFFAVLFYYFYQRYIEEDSWLLAIILGLVIACMLYSKYHAVLLVAFTIISNIKLLKRPTFWAIAAIAVALFIPHILWQVQHGYPSVNYHLYERAVKVYNPENSYLYVPGQLLMAGPLVGWFLFYAAFTTKIKDTFIRCLMVNGIGIFAFFFFTTFRGEAQPHWTLIAFAPLVMLALIRFKQWGSVPKWFNTLALINIVLIFALRLGMLFELPLVTHIGQIKSYYGFKEWAQTVKQKVGDNYVIMDNGFQNPAKYNYYTNSLKCFSYDSRYYRRTQFDIWPMEEQLQHQRAYHLIDTADSPVTDTINVKGGKWYAAWIADVRTYQKIQITAPYTSLKLRAGEKRDIDLTIINPYPYAVNFSNAGVQNKVTLGAVFFRHDGFIQAAKSGDDFNNISLKPGESAHYTFKLTAPNMKGSYETIFSIRTQPFEGSKNSRIIDLEVE</sequence>
<evidence type="ECO:0000256" key="7">
    <source>
        <dbReference type="ARBA" id="ARBA00023136"/>
    </source>
</evidence>
<feature type="transmembrane region" description="Helical" evidence="8">
    <location>
        <begin position="150"/>
        <end position="178"/>
    </location>
</feature>
<evidence type="ECO:0000256" key="8">
    <source>
        <dbReference type="SAM" id="Phobius"/>
    </source>
</evidence>
<feature type="transmembrane region" description="Helical" evidence="8">
    <location>
        <begin position="264"/>
        <end position="285"/>
    </location>
</feature>
<evidence type="ECO:0000259" key="9">
    <source>
        <dbReference type="Pfam" id="PF13231"/>
    </source>
</evidence>
<dbReference type="RefSeq" id="WP_377124368.1">
    <property type="nucleotide sequence ID" value="NZ_JBHUON010000004.1"/>
</dbReference>
<evidence type="ECO:0000256" key="2">
    <source>
        <dbReference type="ARBA" id="ARBA00022475"/>
    </source>
</evidence>
<feature type="transmembrane region" description="Helical" evidence="8">
    <location>
        <begin position="321"/>
        <end position="339"/>
    </location>
</feature>
<evidence type="ECO:0000256" key="3">
    <source>
        <dbReference type="ARBA" id="ARBA00022676"/>
    </source>
</evidence>
<accession>A0ABW5XME9</accession>
<keyword evidence="2" id="KW-1003">Cell membrane</keyword>
<dbReference type="GO" id="GO:0016757">
    <property type="term" value="F:glycosyltransferase activity"/>
    <property type="evidence" value="ECO:0007669"/>
    <property type="project" value="UniProtKB-KW"/>
</dbReference>
<keyword evidence="11" id="KW-1185">Reference proteome</keyword>
<evidence type="ECO:0000256" key="5">
    <source>
        <dbReference type="ARBA" id="ARBA00022692"/>
    </source>
</evidence>
<organism evidence="10 11">
    <name type="scientific">Mucilaginibacter antarcticus</name>
    <dbReference type="NCBI Taxonomy" id="1855725"/>
    <lineage>
        <taxon>Bacteria</taxon>
        <taxon>Pseudomonadati</taxon>
        <taxon>Bacteroidota</taxon>
        <taxon>Sphingobacteriia</taxon>
        <taxon>Sphingobacteriales</taxon>
        <taxon>Sphingobacteriaceae</taxon>
        <taxon>Mucilaginibacter</taxon>
    </lineage>
</organism>
<keyword evidence="6 8" id="KW-1133">Transmembrane helix</keyword>
<evidence type="ECO:0000256" key="1">
    <source>
        <dbReference type="ARBA" id="ARBA00004651"/>
    </source>
</evidence>
<dbReference type="EMBL" id="JBHUON010000004">
    <property type="protein sequence ID" value="MFD2864141.1"/>
    <property type="molecule type" value="Genomic_DNA"/>
</dbReference>
<keyword evidence="3 10" id="KW-0328">Glycosyltransferase</keyword>
<dbReference type="InterPro" id="IPR038731">
    <property type="entry name" value="RgtA/B/C-like"/>
</dbReference>